<dbReference type="Proteomes" id="UP000199417">
    <property type="component" value="Unassembled WGS sequence"/>
</dbReference>
<proteinExistence type="inferred from homology"/>
<evidence type="ECO:0000259" key="8">
    <source>
        <dbReference type="Pfam" id="PF00171"/>
    </source>
</evidence>
<dbReference type="InterPro" id="IPR016162">
    <property type="entry name" value="Ald_DH_N"/>
</dbReference>
<dbReference type="InterPro" id="IPR012394">
    <property type="entry name" value="Aldehyde_DH_NAD(P)"/>
</dbReference>
<protein>
    <recommendedName>
        <fullName evidence="4">Aldehyde dehydrogenase</fullName>
    </recommendedName>
</protein>
<feature type="active site" evidence="5 6">
    <location>
        <position position="220"/>
    </location>
</feature>
<dbReference type="InterPro" id="IPR016161">
    <property type="entry name" value="Ald_DH/histidinol_DH"/>
</dbReference>
<evidence type="ECO:0000256" key="1">
    <source>
        <dbReference type="ARBA" id="ARBA00009986"/>
    </source>
</evidence>
<dbReference type="Pfam" id="PF00171">
    <property type="entry name" value="Aldedh"/>
    <property type="match status" value="1"/>
</dbReference>
<dbReference type="Gene3D" id="3.40.309.10">
    <property type="entry name" value="Aldehyde Dehydrogenase, Chain A, domain 2"/>
    <property type="match status" value="1"/>
</dbReference>
<dbReference type="SUPFAM" id="SSF53720">
    <property type="entry name" value="ALDH-like"/>
    <property type="match status" value="1"/>
</dbReference>
<evidence type="ECO:0000256" key="7">
    <source>
        <dbReference type="RuleBase" id="RU003345"/>
    </source>
</evidence>
<keyword evidence="10" id="KW-1185">Reference proteome</keyword>
<evidence type="ECO:0000256" key="4">
    <source>
        <dbReference type="PIRNR" id="PIRNR036492"/>
    </source>
</evidence>
<dbReference type="STRING" id="168276.SAMN05444580_12155"/>
<keyword evidence="2 4" id="KW-0560">Oxidoreductase</keyword>
<evidence type="ECO:0000256" key="3">
    <source>
        <dbReference type="ARBA" id="ARBA00023027"/>
    </source>
</evidence>
<dbReference type="PANTHER" id="PTHR43570:SF20">
    <property type="entry name" value="ALDEHYDE DEHYDROGENASE ALDX-RELATED"/>
    <property type="match status" value="1"/>
</dbReference>
<dbReference type="InterPro" id="IPR015590">
    <property type="entry name" value="Aldehyde_DH_dom"/>
</dbReference>
<evidence type="ECO:0000256" key="2">
    <source>
        <dbReference type="ARBA" id="ARBA00023002"/>
    </source>
</evidence>
<evidence type="ECO:0000313" key="9">
    <source>
        <dbReference type="EMBL" id="SDE56560.1"/>
    </source>
</evidence>
<dbReference type="GO" id="GO:0005737">
    <property type="term" value="C:cytoplasm"/>
    <property type="evidence" value="ECO:0007669"/>
    <property type="project" value="TreeGrafter"/>
</dbReference>
<dbReference type="InterPro" id="IPR016163">
    <property type="entry name" value="Ald_DH_C"/>
</dbReference>
<dbReference type="AlphaFoldDB" id="A0A1G7DZ67"/>
<feature type="active site" evidence="5">
    <location>
        <position position="254"/>
    </location>
</feature>
<dbReference type="PANTHER" id="PTHR43570">
    <property type="entry name" value="ALDEHYDE DEHYDROGENASE"/>
    <property type="match status" value="1"/>
</dbReference>
<gene>
    <name evidence="9" type="ORF">SAMN05444580_12155</name>
</gene>
<organism evidence="9 10">
    <name type="scientific">Rhodococcus tukisamuensis</name>
    <dbReference type="NCBI Taxonomy" id="168276"/>
    <lineage>
        <taxon>Bacteria</taxon>
        <taxon>Bacillati</taxon>
        <taxon>Actinomycetota</taxon>
        <taxon>Actinomycetes</taxon>
        <taxon>Mycobacteriales</taxon>
        <taxon>Nocardiaceae</taxon>
        <taxon>Rhodococcus</taxon>
    </lineage>
</organism>
<feature type="domain" description="Aldehyde dehydrogenase" evidence="8">
    <location>
        <begin position="26"/>
        <end position="444"/>
    </location>
</feature>
<dbReference type="InterPro" id="IPR029510">
    <property type="entry name" value="Ald_DH_CS_GLU"/>
</dbReference>
<reference evidence="9 10" key="1">
    <citation type="submission" date="2016-10" db="EMBL/GenBank/DDBJ databases">
        <authorList>
            <person name="de Groot N.N."/>
        </authorList>
    </citation>
    <scope>NUCLEOTIDE SEQUENCE [LARGE SCALE GENOMIC DNA]</scope>
    <source>
        <strain evidence="9 10">JCM 11308</strain>
    </source>
</reference>
<dbReference type="RefSeq" id="WP_072846497.1">
    <property type="nucleotide sequence ID" value="NZ_FNAB01000021.1"/>
</dbReference>
<dbReference type="GO" id="GO:0004029">
    <property type="term" value="F:aldehyde dehydrogenase (NAD+) activity"/>
    <property type="evidence" value="ECO:0007669"/>
    <property type="project" value="TreeGrafter"/>
</dbReference>
<keyword evidence="3" id="KW-0520">NAD</keyword>
<dbReference type="PROSITE" id="PS00687">
    <property type="entry name" value="ALDEHYDE_DEHYDR_GLU"/>
    <property type="match status" value="1"/>
</dbReference>
<name>A0A1G7DZ67_9NOCA</name>
<dbReference type="GO" id="GO:0006081">
    <property type="term" value="P:aldehyde metabolic process"/>
    <property type="evidence" value="ECO:0007669"/>
    <property type="project" value="InterPro"/>
</dbReference>
<dbReference type="Gene3D" id="3.40.605.10">
    <property type="entry name" value="Aldehyde Dehydrogenase, Chain A, domain 1"/>
    <property type="match status" value="1"/>
</dbReference>
<accession>A0A1G7DZ67</accession>
<evidence type="ECO:0000313" key="10">
    <source>
        <dbReference type="Proteomes" id="UP000199417"/>
    </source>
</evidence>
<dbReference type="PIRSF" id="PIRSF036492">
    <property type="entry name" value="ALDH"/>
    <property type="match status" value="1"/>
</dbReference>
<evidence type="ECO:0000256" key="5">
    <source>
        <dbReference type="PIRSR" id="PIRSR036492-1"/>
    </source>
</evidence>
<comment type="similarity">
    <text evidence="1 4 7">Belongs to the aldehyde dehydrogenase family.</text>
</comment>
<dbReference type="EMBL" id="FNAB01000021">
    <property type="protein sequence ID" value="SDE56560.1"/>
    <property type="molecule type" value="Genomic_DNA"/>
</dbReference>
<evidence type="ECO:0000256" key="6">
    <source>
        <dbReference type="PROSITE-ProRule" id="PRU10007"/>
    </source>
</evidence>
<sequence>MDPNSSAATRLTDLLDLQRRAHLAEGQSNAEQRRHRIQRVIDLLVARADDIAKALDADFGGRPEGYSLMNDVVGSITALKHARDNLDTWMAPDERPVFAPYDQLGARARVLHQPKGTVGIIGTWNAPVYTLMSPLAGVLAAGNRAVLKPSEVVPRTAEVLADAVATLLDPAEVAIVTGGPDVADALTSLPLDHLVFTGSSAVGKLVMANAAQNLVPVTLELGGKSPTVIGRGADLADAAHRIAVGKATNGGQICVSPDTVHVPRERIDEFVTALREAYTALLPTIDGNADAVAIVSDRHAARIDGYVADAADRGARVESAPDVPLPATGRRRPLRMVIEPPADAVIRQEEIFGPAVVLLGYDAIDEVVDAINAGPKPLALYYFGTDTAEQEAVVGRTSSGGVTINEVMMHPGLQDAPFGGVGASGMGHYNGREGFLEFSHARAVYESAGPDLRGEWGMLPPYTDQFRAMMAAQVTP</sequence>